<evidence type="ECO:0000313" key="9">
    <source>
        <dbReference type="Proteomes" id="UP000199603"/>
    </source>
</evidence>
<dbReference type="PRINTS" id="PR00164">
    <property type="entry name" value="ABC2TRNSPORT"/>
</dbReference>
<gene>
    <name evidence="8" type="ORF">SAMN04488509_10898</name>
</gene>
<dbReference type="RefSeq" id="WP_091243558.1">
    <property type="nucleotide sequence ID" value="NZ_FNAG01000008.1"/>
</dbReference>
<reference evidence="8 9" key="1">
    <citation type="submission" date="2016-10" db="EMBL/GenBank/DDBJ databases">
        <authorList>
            <person name="de Groot N.N."/>
        </authorList>
    </citation>
    <scope>NUCLEOTIDE SEQUENCE [LARGE SCALE GENOMIC DNA]</scope>
    <source>
        <strain evidence="8 9">DSM 16957</strain>
    </source>
</reference>
<comment type="similarity">
    <text evidence="2 6">Belongs to the ABC-2 integral membrane protein family.</text>
</comment>
<dbReference type="PROSITE" id="PS51012">
    <property type="entry name" value="ABC_TM2"/>
    <property type="match status" value="1"/>
</dbReference>
<feature type="transmembrane region" description="Helical" evidence="6">
    <location>
        <begin position="167"/>
        <end position="187"/>
    </location>
</feature>
<dbReference type="OrthoDB" id="9808686at2"/>
<evidence type="ECO:0000256" key="1">
    <source>
        <dbReference type="ARBA" id="ARBA00004141"/>
    </source>
</evidence>
<evidence type="ECO:0000256" key="3">
    <source>
        <dbReference type="ARBA" id="ARBA00022692"/>
    </source>
</evidence>
<dbReference type="InterPro" id="IPR047817">
    <property type="entry name" value="ABC2_TM_bact-type"/>
</dbReference>
<dbReference type="InterPro" id="IPR013525">
    <property type="entry name" value="ABC2_TM"/>
</dbReference>
<dbReference type="GO" id="GO:0140359">
    <property type="term" value="F:ABC-type transporter activity"/>
    <property type="evidence" value="ECO:0007669"/>
    <property type="project" value="InterPro"/>
</dbReference>
<dbReference type="InterPro" id="IPR052902">
    <property type="entry name" value="ABC-2_transporter"/>
</dbReference>
<evidence type="ECO:0000313" key="8">
    <source>
        <dbReference type="EMBL" id="SDD84428.1"/>
    </source>
</evidence>
<evidence type="ECO:0000259" key="7">
    <source>
        <dbReference type="PROSITE" id="PS51012"/>
    </source>
</evidence>
<comment type="subcellular location">
    <subcellularLocation>
        <location evidence="6">Cell inner membrane</location>
        <topology evidence="6">Multi-pass membrane protein</topology>
    </subcellularLocation>
    <subcellularLocation>
        <location evidence="1">Membrane</location>
        <topology evidence="1">Multi-pass membrane protein</topology>
    </subcellularLocation>
</comment>
<feature type="transmembrane region" description="Helical" evidence="6">
    <location>
        <begin position="102"/>
        <end position="127"/>
    </location>
</feature>
<dbReference type="InterPro" id="IPR000412">
    <property type="entry name" value="ABC_2_transport"/>
</dbReference>
<keyword evidence="5 6" id="KW-0472">Membrane</keyword>
<keyword evidence="6" id="KW-0813">Transport</keyword>
<name>A0A1G6Y209_9GAMM</name>
<keyword evidence="4 6" id="KW-1133">Transmembrane helix</keyword>
<keyword evidence="9" id="KW-1185">Reference proteome</keyword>
<dbReference type="AlphaFoldDB" id="A0A1G6Y209"/>
<feature type="transmembrane region" description="Helical" evidence="6">
    <location>
        <begin position="21"/>
        <end position="41"/>
    </location>
</feature>
<proteinExistence type="inferred from homology"/>
<dbReference type="GO" id="GO:0043190">
    <property type="term" value="C:ATP-binding cassette (ABC) transporter complex"/>
    <property type="evidence" value="ECO:0007669"/>
    <property type="project" value="InterPro"/>
</dbReference>
<feature type="transmembrane region" description="Helical" evidence="6">
    <location>
        <begin position="139"/>
        <end position="160"/>
    </location>
</feature>
<dbReference type="Proteomes" id="UP000199603">
    <property type="component" value="Unassembled WGS sequence"/>
</dbReference>
<evidence type="ECO:0000256" key="2">
    <source>
        <dbReference type="ARBA" id="ARBA00007783"/>
    </source>
</evidence>
<feature type="domain" description="ABC transmembrane type-2" evidence="7">
    <location>
        <begin position="21"/>
        <end position="248"/>
    </location>
</feature>
<dbReference type="Pfam" id="PF01061">
    <property type="entry name" value="ABC2_membrane"/>
    <property type="match status" value="1"/>
</dbReference>
<protein>
    <recommendedName>
        <fullName evidence="6">Transport permease protein</fullName>
    </recommendedName>
</protein>
<feature type="transmembrane region" description="Helical" evidence="6">
    <location>
        <begin position="61"/>
        <end position="81"/>
    </location>
</feature>
<keyword evidence="3 6" id="KW-0812">Transmembrane</keyword>
<dbReference type="PIRSF" id="PIRSF006648">
    <property type="entry name" value="DrrB"/>
    <property type="match status" value="1"/>
</dbReference>
<evidence type="ECO:0000256" key="5">
    <source>
        <dbReference type="ARBA" id="ARBA00023136"/>
    </source>
</evidence>
<sequence>MLRAHAAYLLLDLKVAFREKLAVMLIVALPAAMYLFFGMMFGEARYGAHSATYYDEYTPSFAALVLLNIALMNIGPTLVIYKELGLFRRLLVTPLDMSAIGIATVVRATLIYLIGYVSMILVGWLLFGRLPSGSILQGILALVVCCFGMFSMGYLLGAIFRSTATAFSAAIFIFQPMLLLSGASIPLDQLPVWVGYVSQLIPMTHVVELQRLAWRNELFTAQALGGTVFLVVFGIACAFAARVMLRRTSI</sequence>
<dbReference type="EMBL" id="FNAG01000008">
    <property type="protein sequence ID" value="SDD84428.1"/>
    <property type="molecule type" value="Genomic_DNA"/>
</dbReference>
<feature type="transmembrane region" description="Helical" evidence="6">
    <location>
        <begin position="223"/>
        <end position="245"/>
    </location>
</feature>
<dbReference type="PANTHER" id="PTHR43027:SF1">
    <property type="entry name" value="DOXORUBICIN RESISTANCE ABC TRANSPORTER PERMEASE PROTEIN DRRC-RELATED"/>
    <property type="match status" value="1"/>
</dbReference>
<accession>A0A1G6Y209</accession>
<evidence type="ECO:0000256" key="4">
    <source>
        <dbReference type="ARBA" id="ARBA00022989"/>
    </source>
</evidence>
<dbReference type="STRING" id="265719.SAMN04488509_10898"/>
<dbReference type="PANTHER" id="PTHR43027">
    <property type="entry name" value="DOXORUBICIN RESISTANCE ABC TRANSPORTER PERMEASE PROTEIN DRRC-RELATED"/>
    <property type="match status" value="1"/>
</dbReference>
<keyword evidence="6" id="KW-1003">Cell membrane</keyword>
<evidence type="ECO:0000256" key="6">
    <source>
        <dbReference type="RuleBase" id="RU361157"/>
    </source>
</evidence>
<organism evidence="8 9">
    <name type="scientific">Aquimonas voraii</name>
    <dbReference type="NCBI Taxonomy" id="265719"/>
    <lineage>
        <taxon>Bacteria</taxon>
        <taxon>Pseudomonadati</taxon>
        <taxon>Pseudomonadota</taxon>
        <taxon>Gammaproteobacteria</taxon>
        <taxon>Lysobacterales</taxon>
        <taxon>Lysobacteraceae</taxon>
        <taxon>Aquimonas</taxon>
    </lineage>
</organism>